<dbReference type="OrthoDB" id="3531441at2"/>
<dbReference type="Proteomes" id="UP000291469">
    <property type="component" value="Chromosome"/>
</dbReference>
<dbReference type="GO" id="GO:0047661">
    <property type="term" value="F:amino-acid racemase activity"/>
    <property type="evidence" value="ECO:0007669"/>
    <property type="project" value="InterPro"/>
</dbReference>
<dbReference type="RefSeq" id="WP_131155513.1">
    <property type="nucleotide sequence ID" value="NZ_CP036402.1"/>
</dbReference>
<sequence>MGRTIGVIHATTLSLEPMSAALERALPDAGVRNVLDDSLLTDLQAAGELTDALRARIERLIEHLLHDGVDAVQLACSGFAPVVDAARDRHAVPIHKPDDAMYREVVAAGYGHVGILGTVPAALELAAGQVAAFGREAGREVTVTTVCRPEGMAAAQAGDDERLEQAMTDAAREAIAEGADGLALAQYSLARAAGPVTGAAEGRPVHTGPDAAAARLERALR</sequence>
<name>A0A411YH27_9ACTN</name>
<reference evidence="1 2" key="1">
    <citation type="submission" date="2019-01" db="EMBL/GenBank/DDBJ databases">
        <title>Egibacter rhizosphaerae EGI 80759T.</title>
        <authorList>
            <person name="Chen D.-D."/>
            <person name="Tian Y."/>
            <person name="Jiao J.-Y."/>
            <person name="Zhang X.-T."/>
            <person name="Zhang Y.-G."/>
            <person name="Zhang Y."/>
            <person name="Xiao M."/>
            <person name="Shu W.-S."/>
            <person name="Li W.-J."/>
        </authorList>
    </citation>
    <scope>NUCLEOTIDE SEQUENCE [LARGE SCALE GENOMIC DNA]</scope>
    <source>
        <strain evidence="1 2">EGI 80759</strain>
    </source>
</reference>
<proteinExistence type="predicted"/>
<dbReference type="KEGG" id="erz:ER308_13715"/>
<accession>A0A411YH27</accession>
<protein>
    <recommendedName>
        <fullName evidence="3">Asp/Glu racemase</fullName>
    </recommendedName>
</protein>
<keyword evidence="2" id="KW-1185">Reference proteome</keyword>
<dbReference type="EMBL" id="CP036402">
    <property type="protein sequence ID" value="QBI20517.1"/>
    <property type="molecule type" value="Genomic_DNA"/>
</dbReference>
<dbReference type="Pfam" id="PF01177">
    <property type="entry name" value="Asp_Glu_race"/>
    <property type="match status" value="1"/>
</dbReference>
<dbReference type="AlphaFoldDB" id="A0A411YH27"/>
<evidence type="ECO:0000313" key="1">
    <source>
        <dbReference type="EMBL" id="QBI20517.1"/>
    </source>
</evidence>
<gene>
    <name evidence="1" type="ORF">ER308_13715</name>
</gene>
<dbReference type="InterPro" id="IPR015942">
    <property type="entry name" value="Asp/Glu/hydantoin_racemase"/>
</dbReference>
<evidence type="ECO:0000313" key="2">
    <source>
        <dbReference type="Proteomes" id="UP000291469"/>
    </source>
</evidence>
<evidence type="ECO:0008006" key="3">
    <source>
        <dbReference type="Google" id="ProtNLM"/>
    </source>
</evidence>
<organism evidence="1 2">
    <name type="scientific">Egibacter rhizosphaerae</name>
    <dbReference type="NCBI Taxonomy" id="1670831"/>
    <lineage>
        <taxon>Bacteria</taxon>
        <taxon>Bacillati</taxon>
        <taxon>Actinomycetota</taxon>
        <taxon>Nitriliruptoria</taxon>
        <taxon>Egibacterales</taxon>
        <taxon>Egibacteraceae</taxon>
        <taxon>Egibacter</taxon>
    </lineage>
</organism>